<dbReference type="InterPro" id="IPR036097">
    <property type="entry name" value="HisK_dim/P_sf"/>
</dbReference>
<proteinExistence type="predicted"/>
<evidence type="ECO:0000256" key="7">
    <source>
        <dbReference type="ARBA" id="ARBA00022777"/>
    </source>
</evidence>
<evidence type="ECO:0000313" key="15">
    <source>
        <dbReference type="Proteomes" id="UP001549313"/>
    </source>
</evidence>
<dbReference type="PROSITE" id="PS50109">
    <property type="entry name" value="HIS_KIN"/>
    <property type="match status" value="1"/>
</dbReference>
<dbReference type="InterPro" id="IPR003661">
    <property type="entry name" value="HisK_dim/P_dom"/>
</dbReference>
<dbReference type="Gene3D" id="1.10.287.130">
    <property type="match status" value="1"/>
</dbReference>
<feature type="domain" description="Histidine kinase" evidence="12">
    <location>
        <begin position="143"/>
        <end position="346"/>
    </location>
</feature>
<evidence type="ECO:0000256" key="1">
    <source>
        <dbReference type="ARBA" id="ARBA00000085"/>
    </source>
</evidence>
<keyword evidence="7 14" id="KW-0418">Kinase</keyword>
<comment type="catalytic activity">
    <reaction evidence="1">
        <text>ATP + protein L-histidine = ADP + protein N-phospho-L-histidine.</text>
        <dbReference type="EC" id="2.7.13.3"/>
    </reaction>
</comment>
<dbReference type="InterPro" id="IPR036890">
    <property type="entry name" value="HATPase_C_sf"/>
</dbReference>
<dbReference type="EC" id="2.7.13.3" evidence="3"/>
<dbReference type="SUPFAM" id="SSF47384">
    <property type="entry name" value="Homodimeric domain of signal transducing histidine kinase"/>
    <property type="match status" value="1"/>
</dbReference>
<dbReference type="EMBL" id="JBEPTF010000001">
    <property type="protein sequence ID" value="MET4682098.1"/>
    <property type="molecule type" value="Genomic_DNA"/>
</dbReference>
<evidence type="ECO:0000256" key="6">
    <source>
        <dbReference type="ARBA" id="ARBA00022692"/>
    </source>
</evidence>
<dbReference type="SUPFAM" id="SSF55874">
    <property type="entry name" value="ATPase domain of HSP90 chaperone/DNA topoisomerase II/histidine kinase"/>
    <property type="match status" value="1"/>
</dbReference>
<dbReference type="PRINTS" id="PR00344">
    <property type="entry name" value="BCTRLSENSOR"/>
</dbReference>
<dbReference type="SMART" id="SM00304">
    <property type="entry name" value="HAMP"/>
    <property type="match status" value="1"/>
</dbReference>
<dbReference type="SMART" id="SM00387">
    <property type="entry name" value="HATPase_c"/>
    <property type="match status" value="1"/>
</dbReference>
<dbReference type="InterPro" id="IPR005467">
    <property type="entry name" value="His_kinase_dom"/>
</dbReference>
<keyword evidence="9" id="KW-0902">Two-component regulatory system</keyword>
<dbReference type="InterPro" id="IPR004358">
    <property type="entry name" value="Sig_transdc_His_kin-like_C"/>
</dbReference>
<comment type="caution">
    <text evidence="14">The sequence shown here is derived from an EMBL/GenBank/DDBJ whole genome shotgun (WGS) entry which is preliminary data.</text>
</comment>
<reference evidence="14 15" key="1">
    <citation type="submission" date="2024-06" db="EMBL/GenBank/DDBJ databases">
        <title>Sorghum-associated microbial communities from plants grown in Nebraska, USA.</title>
        <authorList>
            <person name="Schachtman D."/>
        </authorList>
    </citation>
    <scope>NUCLEOTIDE SEQUENCE [LARGE SCALE GENOMIC DNA]</scope>
    <source>
        <strain evidence="14 15">2814</strain>
    </source>
</reference>
<accession>A0ABV2R6Y9</accession>
<sequence>MRRAASLSRKIAVRMAIVTLSGLAVAALFAFSVYMWVFENHPEAVPPPSEWLPQPIDYLAIAGAVAAAVGIAVASGVQLARRIVLPLTSLAETARRIAGGDLSARAVVGDRTIGETARLVDDFNAMAAQLERLADGMVTWNASIAHELRTPLTILKGRLQGVWDGVFDMDEATLVSLLKQVDGLARLVEDLRVVSLAESGHLHLQLEEVDLAQVIGDLEGAVSPGLAAAGFTPQWRLETAKTVCDPVRLRQAVLALIENARVHATPGPLVVETHATPDGVRILVQDSGPGLAEGFEALAFDSFRRGNALGGSGLGLSVVRAVAEAHGGGVAYRRVEGGSVFEIRTP</sequence>
<feature type="domain" description="HAMP" evidence="13">
    <location>
        <begin position="81"/>
        <end position="135"/>
    </location>
</feature>
<evidence type="ECO:0000256" key="4">
    <source>
        <dbReference type="ARBA" id="ARBA00022553"/>
    </source>
</evidence>
<name>A0ABV2R6Y9_9CAUL</name>
<protein>
    <recommendedName>
        <fullName evidence="3">histidine kinase</fullName>
        <ecNumber evidence="3">2.7.13.3</ecNumber>
    </recommendedName>
</protein>
<keyword evidence="5 14" id="KW-0808">Transferase</keyword>
<dbReference type="SMART" id="SM00388">
    <property type="entry name" value="HisKA"/>
    <property type="match status" value="1"/>
</dbReference>
<gene>
    <name evidence="14" type="ORF">ABIE19_000007</name>
</gene>
<dbReference type="PANTHER" id="PTHR45436:SF5">
    <property type="entry name" value="SENSOR HISTIDINE KINASE TRCS"/>
    <property type="match status" value="1"/>
</dbReference>
<dbReference type="CDD" id="cd00082">
    <property type="entry name" value="HisKA"/>
    <property type="match status" value="1"/>
</dbReference>
<dbReference type="InterPro" id="IPR050428">
    <property type="entry name" value="TCS_sensor_his_kinase"/>
</dbReference>
<feature type="transmembrane region" description="Helical" evidence="11">
    <location>
        <begin position="58"/>
        <end position="80"/>
    </location>
</feature>
<evidence type="ECO:0000256" key="8">
    <source>
        <dbReference type="ARBA" id="ARBA00022989"/>
    </source>
</evidence>
<dbReference type="Gene3D" id="3.30.565.10">
    <property type="entry name" value="Histidine kinase-like ATPase, C-terminal domain"/>
    <property type="match status" value="1"/>
</dbReference>
<evidence type="ECO:0000256" key="3">
    <source>
        <dbReference type="ARBA" id="ARBA00012438"/>
    </source>
</evidence>
<evidence type="ECO:0000256" key="2">
    <source>
        <dbReference type="ARBA" id="ARBA00004370"/>
    </source>
</evidence>
<evidence type="ECO:0000259" key="12">
    <source>
        <dbReference type="PROSITE" id="PS50109"/>
    </source>
</evidence>
<dbReference type="Gene3D" id="6.10.340.10">
    <property type="match status" value="1"/>
</dbReference>
<feature type="transmembrane region" description="Helical" evidence="11">
    <location>
        <begin position="12"/>
        <end position="38"/>
    </location>
</feature>
<keyword evidence="10 11" id="KW-0472">Membrane</keyword>
<comment type="subcellular location">
    <subcellularLocation>
        <location evidence="2">Membrane</location>
    </subcellularLocation>
</comment>
<dbReference type="CDD" id="cd00075">
    <property type="entry name" value="HATPase"/>
    <property type="match status" value="1"/>
</dbReference>
<dbReference type="Pfam" id="PF02518">
    <property type="entry name" value="HATPase_c"/>
    <property type="match status" value="1"/>
</dbReference>
<keyword evidence="4" id="KW-0597">Phosphoprotein</keyword>
<evidence type="ECO:0000256" key="5">
    <source>
        <dbReference type="ARBA" id="ARBA00022679"/>
    </source>
</evidence>
<organism evidence="14 15">
    <name type="scientific">Brevundimonas faecalis</name>
    <dbReference type="NCBI Taxonomy" id="947378"/>
    <lineage>
        <taxon>Bacteria</taxon>
        <taxon>Pseudomonadati</taxon>
        <taxon>Pseudomonadota</taxon>
        <taxon>Alphaproteobacteria</taxon>
        <taxon>Caulobacterales</taxon>
        <taxon>Caulobacteraceae</taxon>
        <taxon>Brevundimonas</taxon>
    </lineage>
</organism>
<keyword evidence="6 11" id="KW-0812">Transmembrane</keyword>
<evidence type="ECO:0000259" key="13">
    <source>
        <dbReference type="PROSITE" id="PS50885"/>
    </source>
</evidence>
<dbReference type="Proteomes" id="UP001549313">
    <property type="component" value="Unassembled WGS sequence"/>
</dbReference>
<dbReference type="Pfam" id="PF00672">
    <property type="entry name" value="HAMP"/>
    <property type="match status" value="1"/>
</dbReference>
<evidence type="ECO:0000256" key="10">
    <source>
        <dbReference type="ARBA" id="ARBA00023136"/>
    </source>
</evidence>
<dbReference type="RefSeq" id="WP_354087058.1">
    <property type="nucleotide sequence ID" value="NZ_JBEPTF010000001.1"/>
</dbReference>
<dbReference type="InterPro" id="IPR003594">
    <property type="entry name" value="HATPase_dom"/>
</dbReference>
<evidence type="ECO:0000256" key="9">
    <source>
        <dbReference type="ARBA" id="ARBA00023012"/>
    </source>
</evidence>
<dbReference type="CDD" id="cd06225">
    <property type="entry name" value="HAMP"/>
    <property type="match status" value="1"/>
</dbReference>
<dbReference type="InterPro" id="IPR003660">
    <property type="entry name" value="HAMP_dom"/>
</dbReference>
<dbReference type="SUPFAM" id="SSF158472">
    <property type="entry name" value="HAMP domain-like"/>
    <property type="match status" value="1"/>
</dbReference>
<evidence type="ECO:0000313" key="14">
    <source>
        <dbReference type="EMBL" id="MET4682098.1"/>
    </source>
</evidence>
<dbReference type="GO" id="GO:0004673">
    <property type="term" value="F:protein histidine kinase activity"/>
    <property type="evidence" value="ECO:0007669"/>
    <property type="project" value="UniProtKB-EC"/>
</dbReference>
<evidence type="ECO:0000256" key="11">
    <source>
        <dbReference type="SAM" id="Phobius"/>
    </source>
</evidence>
<dbReference type="PANTHER" id="PTHR45436">
    <property type="entry name" value="SENSOR HISTIDINE KINASE YKOH"/>
    <property type="match status" value="1"/>
</dbReference>
<dbReference type="PROSITE" id="PS50885">
    <property type="entry name" value="HAMP"/>
    <property type="match status" value="1"/>
</dbReference>
<dbReference type="Pfam" id="PF00512">
    <property type="entry name" value="HisKA"/>
    <property type="match status" value="1"/>
</dbReference>
<keyword evidence="8 11" id="KW-1133">Transmembrane helix</keyword>
<keyword evidence="15" id="KW-1185">Reference proteome</keyword>